<feature type="chain" id="PRO_5038999733" description="Bacterial Ig-like domain-containing protein" evidence="1">
    <location>
        <begin position="20"/>
        <end position="153"/>
    </location>
</feature>
<keyword evidence="1" id="KW-0732">Signal</keyword>
<dbReference type="InterPro" id="IPR046878">
    <property type="entry name" value="Big_14"/>
</dbReference>
<feature type="domain" description="Bacterial Ig-like" evidence="2">
    <location>
        <begin position="58"/>
        <end position="140"/>
    </location>
</feature>
<dbReference type="HOGENOM" id="CLU_1719826_0_0_9"/>
<accession>H3NL17</accession>
<reference evidence="3 4" key="1">
    <citation type="submission" date="2012-01" db="EMBL/GenBank/DDBJ databases">
        <title>The Genome Sequence of Helcococcus kunzii ATCC 51366.</title>
        <authorList>
            <consortium name="The Broad Institute Genome Sequencing Platform"/>
            <person name="Earl A."/>
            <person name="Ward D."/>
            <person name="Feldgarden M."/>
            <person name="Gevers D."/>
            <person name="Huys G."/>
            <person name="Young S.K."/>
            <person name="Zeng Q."/>
            <person name="Gargeya S."/>
            <person name="Fitzgerald M."/>
            <person name="Haas B."/>
            <person name="Abouelleil A."/>
            <person name="Alvarado L."/>
            <person name="Arachchi H.M."/>
            <person name="Berlin A."/>
            <person name="Chapman S.B."/>
            <person name="Gearin G."/>
            <person name="Goldberg J."/>
            <person name="Griggs A."/>
            <person name="Gujja S."/>
            <person name="Hansen M."/>
            <person name="Heiman D."/>
            <person name="Howarth C."/>
            <person name="Larimer J."/>
            <person name="Lui A."/>
            <person name="MacDonald P.J.P."/>
            <person name="McCowen C."/>
            <person name="Montmayeur A."/>
            <person name="Murphy C."/>
            <person name="Neiman D."/>
            <person name="Pearson M."/>
            <person name="Priest M."/>
            <person name="Roberts A."/>
            <person name="Saif S."/>
            <person name="Shea T."/>
            <person name="Sisk P."/>
            <person name="Stolte C."/>
            <person name="Sykes S."/>
            <person name="Wortman J."/>
            <person name="Nusbaum C."/>
            <person name="Birren B."/>
        </authorList>
    </citation>
    <scope>NUCLEOTIDE SEQUENCE [LARGE SCALE GENOMIC DNA]</scope>
    <source>
        <strain evidence="3 4">ATCC 51366</strain>
    </source>
</reference>
<name>H3NL17_9FIRM</name>
<feature type="signal peptide" evidence="1">
    <location>
        <begin position="1"/>
        <end position="19"/>
    </location>
</feature>
<keyword evidence="4" id="KW-1185">Reference proteome</keyword>
<evidence type="ECO:0000313" key="3">
    <source>
        <dbReference type="EMBL" id="EHR36273.1"/>
    </source>
</evidence>
<dbReference type="STRING" id="883114.HMPREF9709_00028"/>
<comment type="caution">
    <text evidence="3">The sequence shown here is derived from an EMBL/GenBank/DDBJ whole genome shotgun (WGS) entry which is preliminary data.</text>
</comment>
<dbReference type="OrthoDB" id="9779098at2"/>
<dbReference type="Proteomes" id="UP000004191">
    <property type="component" value="Unassembled WGS sequence"/>
</dbReference>
<dbReference type="AlphaFoldDB" id="H3NL17"/>
<proteinExistence type="predicted"/>
<gene>
    <name evidence="3" type="ORF">HMPREF9709_00028</name>
</gene>
<evidence type="ECO:0000256" key="1">
    <source>
        <dbReference type="SAM" id="SignalP"/>
    </source>
</evidence>
<dbReference type="PROSITE" id="PS51257">
    <property type="entry name" value="PROKAR_LIPOPROTEIN"/>
    <property type="match status" value="1"/>
</dbReference>
<dbReference type="EMBL" id="AGEI01000002">
    <property type="protein sequence ID" value="EHR36273.1"/>
    <property type="molecule type" value="Genomic_DNA"/>
</dbReference>
<dbReference type="GeneID" id="96998055"/>
<dbReference type="RefSeq" id="WP_005396797.1">
    <property type="nucleotide sequence ID" value="NZ_JH601088.1"/>
</dbReference>
<protein>
    <recommendedName>
        <fullName evidence="2">Bacterial Ig-like domain-containing protein</fullName>
    </recommendedName>
</protein>
<evidence type="ECO:0000259" key="2">
    <source>
        <dbReference type="Pfam" id="PF20251"/>
    </source>
</evidence>
<sequence length="153" mass="17842">MKKIILLICMLIFVTGCTSGNKGVGTKETGKTIEILETKSETPDIELEVKVKDFALFDTTFKNNSNNNYLTGWGWDFFYRKNNKDEWKNITPDKYEVTDEGVNITKDKDLKQEINFSETFNKKEFDAGEYKLVKTIMNDKNEDKQVYFTFLVK</sequence>
<dbReference type="Pfam" id="PF20251">
    <property type="entry name" value="Big_14"/>
    <property type="match status" value="1"/>
</dbReference>
<organism evidence="3 4">
    <name type="scientific">Helcococcus kunzii ATCC 51366</name>
    <dbReference type="NCBI Taxonomy" id="883114"/>
    <lineage>
        <taxon>Bacteria</taxon>
        <taxon>Bacillati</taxon>
        <taxon>Bacillota</taxon>
        <taxon>Tissierellia</taxon>
        <taxon>Tissierellales</taxon>
        <taxon>Peptoniphilaceae</taxon>
        <taxon>Helcococcus</taxon>
    </lineage>
</organism>
<evidence type="ECO:0000313" key="4">
    <source>
        <dbReference type="Proteomes" id="UP000004191"/>
    </source>
</evidence>